<evidence type="ECO:0000313" key="3">
    <source>
        <dbReference type="EMBL" id="GKV53320.1"/>
    </source>
</evidence>
<keyword evidence="4" id="KW-1185">Reference proteome</keyword>
<dbReference type="AlphaFoldDB" id="A0AAV5MU20"/>
<name>A0AAV5MU20_9ROSI</name>
<accession>A0AAV5MU20</accession>
<feature type="non-terminal residue" evidence="3">
    <location>
        <position position="231"/>
    </location>
</feature>
<feature type="domain" description="Disease resistance protein At4g27190-like leucine-rich repeats" evidence="2">
    <location>
        <begin position="7"/>
        <end position="140"/>
    </location>
</feature>
<dbReference type="Proteomes" id="UP001054252">
    <property type="component" value="Unassembled WGS sequence"/>
</dbReference>
<dbReference type="Pfam" id="PF23247">
    <property type="entry name" value="LRR_RPS2"/>
    <property type="match status" value="2"/>
</dbReference>
<keyword evidence="1" id="KW-0611">Plant defense</keyword>
<sequence length="231" mass="25788">MSVIPKLEKLSLASDDITMISDGQFPGDLFCNVKVLRLLTCKGQSPVFPIHFLQCFHKLEKLHVIYSDFKELFPSEGDTDGQEKCVGTVQLHIRELKLRSLHNLRHICNQDSGGAGLIVQNLKILKVIGCPGLISLSASMAPFHSLTTLVVFSCQGLRNLVSLSTAQSLVQLETMSIRECHSLTEMVGNERDGLEDEIVFMKLKVLKLIELIKLTSFCSRLNFTLKFPSLE</sequence>
<evidence type="ECO:0000256" key="1">
    <source>
        <dbReference type="ARBA" id="ARBA00022821"/>
    </source>
</evidence>
<dbReference type="PANTHER" id="PTHR33463:SF136">
    <property type="entry name" value="NB-ARC DOMAIN-CONTAINING PROTEIN"/>
    <property type="match status" value="1"/>
</dbReference>
<gene>
    <name evidence="3" type="ORF">SLEP1_g59853</name>
</gene>
<dbReference type="PANTHER" id="PTHR33463">
    <property type="entry name" value="NB-ARC DOMAIN-CONTAINING PROTEIN-RELATED"/>
    <property type="match status" value="1"/>
</dbReference>
<dbReference type="SUPFAM" id="SSF52047">
    <property type="entry name" value="RNI-like"/>
    <property type="match status" value="1"/>
</dbReference>
<evidence type="ECO:0000259" key="2">
    <source>
        <dbReference type="Pfam" id="PF23247"/>
    </source>
</evidence>
<reference evidence="3 4" key="1">
    <citation type="journal article" date="2021" name="Commun. Biol.">
        <title>The genome of Shorea leprosula (Dipterocarpaceae) highlights the ecological relevance of drought in aseasonal tropical rainforests.</title>
        <authorList>
            <person name="Ng K.K.S."/>
            <person name="Kobayashi M.J."/>
            <person name="Fawcett J.A."/>
            <person name="Hatakeyama M."/>
            <person name="Paape T."/>
            <person name="Ng C.H."/>
            <person name="Ang C.C."/>
            <person name="Tnah L.H."/>
            <person name="Lee C.T."/>
            <person name="Nishiyama T."/>
            <person name="Sese J."/>
            <person name="O'Brien M.J."/>
            <person name="Copetti D."/>
            <person name="Mohd Noor M.I."/>
            <person name="Ong R.C."/>
            <person name="Putra M."/>
            <person name="Sireger I.Z."/>
            <person name="Indrioko S."/>
            <person name="Kosugi Y."/>
            <person name="Izuno A."/>
            <person name="Isagi Y."/>
            <person name="Lee S.L."/>
            <person name="Shimizu K.K."/>
        </authorList>
    </citation>
    <scope>NUCLEOTIDE SEQUENCE [LARGE SCALE GENOMIC DNA]</scope>
    <source>
        <strain evidence="3">214</strain>
    </source>
</reference>
<proteinExistence type="predicted"/>
<feature type="domain" description="Disease resistance protein At4g27190-like leucine-rich repeats" evidence="2">
    <location>
        <begin position="142"/>
        <end position="228"/>
    </location>
</feature>
<protein>
    <recommendedName>
        <fullName evidence="2">Disease resistance protein At4g27190-like leucine-rich repeats domain-containing protein</fullName>
    </recommendedName>
</protein>
<comment type="caution">
    <text evidence="3">The sequence shown here is derived from an EMBL/GenBank/DDBJ whole genome shotgun (WGS) entry which is preliminary data.</text>
</comment>
<dbReference type="InterPro" id="IPR050905">
    <property type="entry name" value="Plant_NBS-LRR"/>
</dbReference>
<dbReference type="InterPro" id="IPR032675">
    <property type="entry name" value="LRR_dom_sf"/>
</dbReference>
<dbReference type="InterPro" id="IPR057135">
    <property type="entry name" value="At4g27190-like_LRR"/>
</dbReference>
<dbReference type="EMBL" id="BPVZ01001266">
    <property type="protein sequence ID" value="GKV53320.1"/>
    <property type="molecule type" value="Genomic_DNA"/>
</dbReference>
<organism evidence="3 4">
    <name type="scientific">Rubroshorea leprosula</name>
    <dbReference type="NCBI Taxonomy" id="152421"/>
    <lineage>
        <taxon>Eukaryota</taxon>
        <taxon>Viridiplantae</taxon>
        <taxon>Streptophyta</taxon>
        <taxon>Embryophyta</taxon>
        <taxon>Tracheophyta</taxon>
        <taxon>Spermatophyta</taxon>
        <taxon>Magnoliopsida</taxon>
        <taxon>eudicotyledons</taxon>
        <taxon>Gunneridae</taxon>
        <taxon>Pentapetalae</taxon>
        <taxon>rosids</taxon>
        <taxon>malvids</taxon>
        <taxon>Malvales</taxon>
        <taxon>Dipterocarpaceae</taxon>
        <taxon>Rubroshorea</taxon>
    </lineage>
</organism>
<dbReference type="Gene3D" id="3.80.10.10">
    <property type="entry name" value="Ribonuclease Inhibitor"/>
    <property type="match status" value="1"/>
</dbReference>
<evidence type="ECO:0000313" key="4">
    <source>
        <dbReference type="Proteomes" id="UP001054252"/>
    </source>
</evidence>